<reference evidence="3" key="1">
    <citation type="submission" date="2016-06" db="EMBL/GenBank/DDBJ databases">
        <authorList>
            <person name="Varghese N."/>
            <person name="Submissions Spin"/>
        </authorList>
    </citation>
    <scope>NUCLEOTIDE SEQUENCE [LARGE SCALE GENOMIC DNA]</scope>
    <source>
        <strain evidence="3">DSM 45160</strain>
    </source>
</reference>
<evidence type="ECO:0000313" key="2">
    <source>
        <dbReference type="EMBL" id="SCF04976.1"/>
    </source>
</evidence>
<evidence type="ECO:0008006" key="4">
    <source>
        <dbReference type="Google" id="ProtNLM"/>
    </source>
</evidence>
<accession>A0A1C4X918</accession>
<organism evidence="2 3">
    <name type="scientific">Micromonospora chokoriensis</name>
    <dbReference type="NCBI Taxonomy" id="356851"/>
    <lineage>
        <taxon>Bacteria</taxon>
        <taxon>Bacillati</taxon>
        <taxon>Actinomycetota</taxon>
        <taxon>Actinomycetes</taxon>
        <taxon>Micromonosporales</taxon>
        <taxon>Micromonosporaceae</taxon>
        <taxon>Micromonospora</taxon>
    </lineage>
</organism>
<gene>
    <name evidence="2" type="ORF">GA0070612_3318</name>
</gene>
<dbReference type="EMBL" id="LT607409">
    <property type="protein sequence ID" value="SCF04976.1"/>
    <property type="molecule type" value="Genomic_DNA"/>
</dbReference>
<dbReference type="Gene3D" id="1.50.10.20">
    <property type="match status" value="1"/>
</dbReference>
<feature type="signal peptide" evidence="1">
    <location>
        <begin position="1"/>
        <end position="32"/>
    </location>
</feature>
<protein>
    <recommendedName>
        <fullName evidence="4">Prenyltransferase and squalene oxidase repeat-containing protein</fullName>
    </recommendedName>
</protein>
<dbReference type="SUPFAM" id="SSF48239">
    <property type="entry name" value="Terpenoid cyclases/Protein prenyltransferases"/>
    <property type="match status" value="1"/>
</dbReference>
<dbReference type="InterPro" id="IPR008930">
    <property type="entry name" value="Terpenoid_cyclase/PrenylTrfase"/>
</dbReference>
<dbReference type="AlphaFoldDB" id="A0A1C4X918"/>
<name>A0A1C4X918_9ACTN</name>
<evidence type="ECO:0000313" key="3">
    <source>
        <dbReference type="Proteomes" id="UP000198224"/>
    </source>
</evidence>
<dbReference type="Proteomes" id="UP000198224">
    <property type="component" value="Chromosome I"/>
</dbReference>
<sequence length="349" mass="35011">MVNRPLRHRARVFVGAALAVLMLSLAAVPAAATASPPTLNKVDAAAGWLARQLVDGERFEVVYDGVAYPDQGLTLDAVFAFAAAKAADTNAANAMSWLAQPAVITGYIGDGTEAYAGATAKLALGAQVRGLNPATFGGVDLLARLSSLLTPSGRYSDRSAFGDYSNAFTQSFAVLALDRAGGAPSSAVAFLAASRCADGGFPLLFAQPTCVSDVDATALAVQALLAADRPLVAASAAQWLVSVQGGDGSFAANGVTNANSTGLAAQALFAAGRSPAWLRARQFLVSLQVTCTGAPADRGAIAYTPGEFDAGTAARATAQAVPGMAGAGYATSSATGAHTAAPVLACAPW</sequence>
<evidence type="ECO:0000256" key="1">
    <source>
        <dbReference type="SAM" id="SignalP"/>
    </source>
</evidence>
<dbReference type="RefSeq" id="WP_088988705.1">
    <property type="nucleotide sequence ID" value="NZ_LT607409.1"/>
</dbReference>
<proteinExistence type="predicted"/>
<keyword evidence="3" id="KW-1185">Reference proteome</keyword>
<feature type="chain" id="PRO_5008707753" description="Prenyltransferase and squalene oxidase repeat-containing protein" evidence="1">
    <location>
        <begin position="33"/>
        <end position="349"/>
    </location>
</feature>
<keyword evidence="1" id="KW-0732">Signal</keyword>